<evidence type="ECO:0000313" key="4">
    <source>
        <dbReference type="EMBL" id="TWT57668.1"/>
    </source>
</evidence>
<gene>
    <name evidence="4" type="ORF">KOR42_10310</name>
</gene>
<evidence type="ECO:0000256" key="1">
    <source>
        <dbReference type="ARBA" id="ARBA00008791"/>
    </source>
</evidence>
<dbReference type="EMBL" id="SIHI01000001">
    <property type="protein sequence ID" value="TWT57668.1"/>
    <property type="molecule type" value="Genomic_DNA"/>
</dbReference>
<dbReference type="AlphaFoldDB" id="A0A5C5X4L7"/>
<evidence type="ECO:0000256" key="2">
    <source>
        <dbReference type="PIRNR" id="PIRNR006276"/>
    </source>
</evidence>
<reference evidence="4 5" key="1">
    <citation type="submission" date="2019-02" db="EMBL/GenBank/DDBJ databases">
        <title>Deep-cultivation of Planctomycetes and their phenomic and genomic characterization uncovers novel biology.</title>
        <authorList>
            <person name="Wiegand S."/>
            <person name="Jogler M."/>
            <person name="Boedeker C."/>
            <person name="Pinto D."/>
            <person name="Vollmers J."/>
            <person name="Rivas-Marin E."/>
            <person name="Kohn T."/>
            <person name="Peeters S.H."/>
            <person name="Heuer A."/>
            <person name="Rast P."/>
            <person name="Oberbeckmann S."/>
            <person name="Bunk B."/>
            <person name="Jeske O."/>
            <person name="Meyerdierks A."/>
            <person name="Storesund J.E."/>
            <person name="Kallscheuer N."/>
            <person name="Luecker S."/>
            <person name="Lage O.M."/>
            <person name="Pohl T."/>
            <person name="Merkel B.J."/>
            <person name="Hornburger P."/>
            <person name="Mueller R.-W."/>
            <person name="Bruemmer F."/>
            <person name="Labrenz M."/>
            <person name="Spormann A.M."/>
            <person name="Op Den Camp H."/>
            <person name="Overmann J."/>
            <person name="Amann R."/>
            <person name="Jetten M.S.M."/>
            <person name="Mascher T."/>
            <person name="Medema M.H."/>
            <person name="Devos D.P."/>
            <person name="Kaster A.-K."/>
            <person name="Ovreas L."/>
            <person name="Rohde M."/>
            <person name="Galperin M.Y."/>
            <person name="Jogler C."/>
        </authorList>
    </citation>
    <scope>NUCLEOTIDE SEQUENCE [LARGE SCALE GENOMIC DNA]</scope>
    <source>
        <strain evidence="4 5">KOR42</strain>
    </source>
</reference>
<protein>
    <recommendedName>
        <fullName evidence="2">Universal stress protein</fullName>
    </recommendedName>
</protein>
<name>A0A5C5X4L7_9PLAN</name>
<accession>A0A5C5X4L7</accession>
<feature type="domain" description="UspA" evidence="3">
    <location>
        <begin position="5"/>
        <end position="146"/>
    </location>
</feature>
<dbReference type="Proteomes" id="UP000317243">
    <property type="component" value="Unassembled WGS sequence"/>
</dbReference>
<comment type="subcellular location">
    <subcellularLocation>
        <location evidence="2">Cytoplasm</location>
    </subcellularLocation>
</comment>
<evidence type="ECO:0000313" key="5">
    <source>
        <dbReference type="Proteomes" id="UP000317243"/>
    </source>
</evidence>
<dbReference type="InterPro" id="IPR006016">
    <property type="entry name" value="UspA"/>
</dbReference>
<evidence type="ECO:0000259" key="3">
    <source>
        <dbReference type="Pfam" id="PF00582"/>
    </source>
</evidence>
<keyword evidence="5" id="KW-1185">Reference proteome</keyword>
<organism evidence="4 5">
    <name type="scientific">Thalassoglobus neptunius</name>
    <dbReference type="NCBI Taxonomy" id="1938619"/>
    <lineage>
        <taxon>Bacteria</taxon>
        <taxon>Pseudomonadati</taxon>
        <taxon>Planctomycetota</taxon>
        <taxon>Planctomycetia</taxon>
        <taxon>Planctomycetales</taxon>
        <taxon>Planctomycetaceae</taxon>
        <taxon>Thalassoglobus</taxon>
    </lineage>
</organism>
<dbReference type="PANTHER" id="PTHR46268">
    <property type="entry name" value="STRESS RESPONSE PROTEIN NHAX"/>
    <property type="match status" value="1"/>
</dbReference>
<dbReference type="OrthoDB" id="9788959at2"/>
<dbReference type="InterPro" id="IPR014729">
    <property type="entry name" value="Rossmann-like_a/b/a_fold"/>
</dbReference>
<dbReference type="Pfam" id="PF00582">
    <property type="entry name" value="Usp"/>
    <property type="match status" value="1"/>
</dbReference>
<comment type="caution">
    <text evidence="4">The sequence shown here is derived from an EMBL/GenBank/DDBJ whole genome shotgun (WGS) entry which is preliminary data.</text>
</comment>
<dbReference type="RefSeq" id="WP_146507514.1">
    <property type="nucleotide sequence ID" value="NZ_SIHI01000001.1"/>
</dbReference>
<dbReference type="InterPro" id="IPR006015">
    <property type="entry name" value="Universal_stress_UspA"/>
</dbReference>
<dbReference type="SUPFAM" id="SSF52402">
    <property type="entry name" value="Adenine nucleotide alpha hydrolases-like"/>
    <property type="match status" value="1"/>
</dbReference>
<dbReference type="GO" id="GO:0005737">
    <property type="term" value="C:cytoplasm"/>
    <property type="evidence" value="ECO:0007669"/>
    <property type="project" value="UniProtKB-SubCell"/>
</dbReference>
<comment type="similarity">
    <text evidence="1 2">Belongs to the universal stress protein A family.</text>
</comment>
<dbReference type="CDD" id="cd00293">
    <property type="entry name" value="USP-like"/>
    <property type="match status" value="1"/>
</dbReference>
<dbReference type="PIRSF" id="PIRSF006276">
    <property type="entry name" value="UspA"/>
    <property type="match status" value="1"/>
</dbReference>
<dbReference type="PANTHER" id="PTHR46268:SF22">
    <property type="entry name" value="SENSOR PROTEIN KDPD-RELATED"/>
    <property type="match status" value="1"/>
</dbReference>
<dbReference type="Gene3D" id="3.40.50.620">
    <property type="entry name" value="HUPs"/>
    <property type="match status" value="1"/>
</dbReference>
<dbReference type="PRINTS" id="PR01438">
    <property type="entry name" value="UNVRSLSTRESS"/>
</dbReference>
<keyword evidence="2" id="KW-0963">Cytoplasm</keyword>
<sequence length="155" mass="17212">MINLKKILIPTDFSEFSQHAIRYGCEFARKFEAKVHLINVVEDLYPIVPEPGMATALSPPYFQELAESSRRAIESLPASEMAKGVDIERVVVTGTPFLEIIRYAKEQDIDMIVIGTHGRSGLVQALMGSVAEKVVRKATCPVLTVRPEGHDFVMP</sequence>
<proteinExistence type="inferred from homology"/>